<comment type="caution">
    <text evidence="2">The sequence shown here is derived from an EMBL/GenBank/DDBJ whole genome shotgun (WGS) entry which is preliminary data.</text>
</comment>
<evidence type="ECO:0008006" key="4">
    <source>
        <dbReference type="Google" id="ProtNLM"/>
    </source>
</evidence>
<evidence type="ECO:0000313" key="2">
    <source>
        <dbReference type="EMBL" id="KAK7085519.1"/>
    </source>
</evidence>
<gene>
    <name evidence="2" type="ORF">SK128_000880</name>
</gene>
<sequence length="166" mass="18683">MSKNTSINMDDEIRTGRKRNDGGGAENINKLGAVSGINEDNDVRNDSCRKCDVVVKDEDKAMQCEVCKTSFHKTCEGMPDKVYNYVLSIGDQNTWYSTFCRRGCVKLCKNMGKLEEQSKILQNKQNETEGKINVLTEDIHEGQNNNNALEFRLGTTEVQSVAFSEK</sequence>
<keyword evidence="3" id="KW-1185">Reference proteome</keyword>
<evidence type="ECO:0000256" key="1">
    <source>
        <dbReference type="SAM" id="MobiDB-lite"/>
    </source>
</evidence>
<protein>
    <recommendedName>
        <fullName evidence="4">PHD-type domain-containing protein</fullName>
    </recommendedName>
</protein>
<dbReference type="AlphaFoldDB" id="A0AAN8XW46"/>
<dbReference type="Gene3D" id="3.30.40.10">
    <property type="entry name" value="Zinc/RING finger domain, C3HC4 (zinc finger)"/>
    <property type="match status" value="1"/>
</dbReference>
<accession>A0AAN8XW46</accession>
<name>A0AAN8XW46_HALRR</name>
<feature type="region of interest" description="Disordered" evidence="1">
    <location>
        <begin position="1"/>
        <end position="29"/>
    </location>
</feature>
<feature type="non-terminal residue" evidence="2">
    <location>
        <position position="166"/>
    </location>
</feature>
<feature type="compositionally biased region" description="Basic and acidic residues" evidence="1">
    <location>
        <begin position="11"/>
        <end position="21"/>
    </location>
</feature>
<proteinExistence type="predicted"/>
<dbReference type="Proteomes" id="UP001381693">
    <property type="component" value="Unassembled WGS sequence"/>
</dbReference>
<organism evidence="2 3">
    <name type="scientific">Halocaridina rubra</name>
    <name type="common">Hawaiian red shrimp</name>
    <dbReference type="NCBI Taxonomy" id="373956"/>
    <lineage>
        <taxon>Eukaryota</taxon>
        <taxon>Metazoa</taxon>
        <taxon>Ecdysozoa</taxon>
        <taxon>Arthropoda</taxon>
        <taxon>Crustacea</taxon>
        <taxon>Multicrustacea</taxon>
        <taxon>Malacostraca</taxon>
        <taxon>Eumalacostraca</taxon>
        <taxon>Eucarida</taxon>
        <taxon>Decapoda</taxon>
        <taxon>Pleocyemata</taxon>
        <taxon>Caridea</taxon>
        <taxon>Atyoidea</taxon>
        <taxon>Atyidae</taxon>
        <taxon>Halocaridina</taxon>
    </lineage>
</organism>
<reference evidence="2 3" key="1">
    <citation type="submission" date="2023-11" db="EMBL/GenBank/DDBJ databases">
        <title>Halocaridina rubra genome assembly.</title>
        <authorList>
            <person name="Smith C."/>
        </authorList>
    </citation>
    <scope>NUCLEOTIDE SEQUENCE [LARGE SCALE GENOMIC DNA]</scope>
    <source>
        <strain evidence="2">EP-1</strain>
        <tissue evidence="2">Whole</tissue>
    </source>
</reference>
<evidence type="ECO:0000313" key="3">
    <source>
        <dbReference type="Proteomes" id="UP001381693"/>
    </source>
</evidence>
<dbReference type="InterPro" id="IPR011011">
    <property type="entry name" value="Znf_FYVE_PHD"/>
</dbReference>
<dbReference type="SUPFAM" id="SSF57903">
    <property type="entry name" value="FYVE/PHD zinc finger"/>
    <property type="match status" value="1"/>
</dbReference>
<dbReference type="EMBL" id="JAXCGZ010000864">
    <property type="protein sequence ID" value="KAK7085519.1"/>
    <property type="molecule type" value="Genomic_DNA"/>
</dbReference>
<dbReference type="InterPro" id="IPR013083">
    <property type="entry name" value="Znf_RING/FYVE/PHD"/>
</dbReference>